<dbReference type="SUPFAM" id="SSF103243">
    <property type="entry name" value="KA1-like"/>
    <property type="match status" value="1"/>
</dbReference>
<dbReference type="GO" id="GO:0005737">
    <property type="term" value="C:cytoplasm"/>
    <property type="evidence" value="ECO:0007669"/>
    <property type="project" value="TreeGrafter"/>
</dbReference>
<dbReference type="InterPro" id="IPR028375">
    <property type="entry name" value="KA1/Ssp2_C"/>
</dbReference>
<dbReference type="FunFam" id="3.30.200.20:FF:000003">
    <property type="entry name" value="Non-specific serine/threonine protein kinase"/>
    <property type="match status" value="1"/>
</dbReference>
<feature type="compositionally biased region" description="Polar residues" evidence="15">
    <location>
        <begin position="927"/>
        <end position="936"/>
    </location>
</feature>
<keyword evidence="10 14" id="KW-0067">ATP-binding</keyword>
<feature type="region of interest" description="Disordered" evidence="15">
    <location>
        <begin position="450"/>
        <end position="513"/>
    </location>
</feature>
<dbReference type="PROSITE" id="PS00108">
    <property type="entry name" value="PROTEIN_KINASE_ST"/>
    <property type="match status" value="1"/>
</dbReference>
<dbReference type="STRING" id="147828.A0A4S2LE27"/>
<dbReference type="Gene3D" id="3.30.310.80">
    <property type="entry name" value="Kinase associated domain 1, KA1"/>
    <property type="match status" value="1"/>
</dbReference>
<keyword evidence="11" id="KW-0460">Magnesium</keyword>
<feature type="compositionally biased region" description="Polar residues" evidence="15">
    <location>
        <begin position="896"/>
        <end position="907"/>
    </location>
</feature>
<evidence type="ECO:0000256" key="15">
    <source>
        <dbReference type="SAM" id="MobiDB-lite"/>
    </source>
</evidence>
<dbReference type="PROSITE" id="PS50032">
    <property type="entry name" value="KA1"/>
    <property type="match status" value="1"/>
</dbReference>
<feature type="region of interest" description="Disordered" evidence="15">
    <location>
        <begin position="890"/>
        <end position="955"/>
    </location>
</feature>
<evidence type="ECO:0000256" key="10">
    <source>
        <dbReference type="ARBA" id="ARBA00022840"/>
    </source>
</evidence>
<evidence type="ECO:0000256" key="9">
    <source>
        <dbReference type="ARBA" id="ARBA00022777"/>
    </source>
</evidence>
<evidence type="ECO:0000259" key="17">
    <source>
        <dbReference type="PROSITE" id="PS50032"/>
    </source>
</evidence>
<feature type="region of interest" description="Disordered" evidence="15">
    <location>
        <begin position="702"/>
        <end position="871"/>
    </location>
</feature>
<keyword evidence="6" id="KW-0808">Transferase</keyword>
<dbReference type="GO" id="GO:0005524">
    <property type="term" value="F:ATP binding"/>
    <property type="evidence" value="ECO:0007669"/>
    <property type="project" value="UniProtKB-UniRule"/>
</dbReference>
<feature type="binding site" evidence="14">
    <location>
        <position position="115"/>
    </location>
    <ligand>
        <name>ATP</name>
        <dbReference type="ChEBI" id="CHEBI:30616"/>
    </ligand>
</feature>
<sequence length="1180" mass="130821">MSAVEYVHTRPTTARSCSSQKNNTVSKPPTMPEAMNHTPCGLTENSGNAHDTSATPNHSNGGRLSTSSQRSAGRRPWKDQPNIGKYKLIRTLGRGNFAKVKLAEHVSTGQQVAVKVIDKTELNRASLQKLSREVKIMKMLNHPNIVRLYEVIESERHVYLVMEYAPNGEVFDYLVTNGRMKEKEARVKFRQLVSAVEYCHSKKIVHRDLKAENLLLDKDYNIKLADFGFSNFYDGENKLDTYCGSPPYAAPELFQGQKYFGPEVDVWSLGVILYTLVSGSLPFDAQHLKELQSRVIRGKYRVPFYMTTDCELLLRKLLVLNPSKRKPLKTIMNDKWLNIGYEDCILEPYSEPVANYNDPVRLAIMQKMGYQPSEVREALEHQCFNNVTAIYLLLEDPKTQQNLPAQSLRTSARGSKVDVVPSGIGGLAQTKPSTGLPLNDLEGKGRGAQQAYKTQSPKVSIAEGNARSPVESTSPSDRKTVAGVSWMKQSVSAGPTTTTTAVERPSVDESSSGVLPRLNLTATLKPVAAEAVANRAVDEGLEDPNPDAAWIRRNNTFTGKKVRPSGSDSTAPDETCPLSRAPQFFDIPTHLTSKTGQPDLIEKPTETDDRICQAGEHSPMVESHIKTEQPVLKLNAAVPYKKDNPLLGWFRRTFSCHRPRTKSPPRTPDDAPLIRVDSNFQPEVLDMLNPIDRHQFARNCPERATVATGTRRVAADAVRRPAQLKSHPESALSSSSNSSTSRADTLNGSSDVTLNSDVVRRRTTNTPQPPATPEPVPPTSLKVAASHFAEDNSVAARSKLPTTTKDPRIQWSMRHRPHETPGTSVTSKDAEKSALESTDHNPLTCPSAPPPTPTVPLEPNPAKEYNSGSHKSSYFFRKLTSRLSRSHTNYPVDARTCSSEQRSSSPQDRVAISQADKKFDTDDRMCASSSTSSPIHQNPVAAGPHEPSPASPNPWTARQLRATQLKYSTTGANPTPSVIVCEPDSAASDNATGSNGHRTEYCDDNTRDNVPFLPDCDPNSRRTSAIGRRRLRVSPDPDCTEDTGSSSPSSRKASNKPRSLHFVHRLHVVSRDPQTLLTETLRVLDKNHITYTFRTEYCLLCSNIPQPVTSSSIADETRAQEDRDYLITHESNSTTAFRWETEIFRLGKLNRYGVRFKRIAGDSANFRTMERNLLRQFSAQ</sequence>
<dbReference type="InterPro" id="IPR017441">
    <property type="entry name" value="Protein_kinase_ATP_BS"/>
</dbReference>
<dbReference type="Pfam" id="PF02149">
    <property type="entry name" value="KA1"/>
    <property type="match status" value="1"/>
</dbReference>
<comment type="catalytic activity">
    <reaction evidence="13">
        <text>L-seryl-[protein] + ATP = O-phospho-L-seryl-[protein] + ADP + H(+)</text>
        <dbReference type="Rhea" id="RHEA:17989"/>
        <dbReference type="Rhea" id="RHEA-COMP:9863"/>
        <dbReference type="Rhea" id="RHEA-COMP:11604"/>
        <dbReference type="ChEBI" id="CHEBI:15378"/>
        <dbReference type="ChEBI" id="CHEBI:29999"/>
        <dbReference type="ChEBI" id="CHEBI:30616"/>
        <dbReference type="ChEBI" id="CHEBI:83421"/>
        <dbReference type="ChEBI" id="CHEBI:456216"/>
        <dbReference type="EC" id="2.7.11.1"/>
    </reaction>
</comment>
<reference evidence="18 19" key="1">
    <citation type="journal article" date="2019" name="BMC Genomics">
        <title>New insights from Opisthorchis felineus genome: update on genomics of the epidemiologically important liver flukes.</title>
        <authorList>
            <person name="Ershov N.I."/>
            <person name="Mordvinov V.A."/>
            <person name="Prokhortchouk E.B."/>
            <person name="Pakharukova M.Y."/>
            <person name="Gunbin K.V."/>
            <person name="Ustyantsev K."/>
            <person name="Genaev M.A."/>
            <person name="Blinov A.G."/>
            <person name="Mazur A."/>
            <person name="Boulygina E."/>
            <person name="Tsygankova S."/>
            <person name="Khrameeva E."/>
            <person name="Chekanov N."/>
            <person name="Fan G."/>
            <person name="Xiao A."/>
            <person name="Zhang H."/>
            <person name="Xu X."/>
            <person name="Yang H."/>
            <person name="Solovyev V."/>
            <person name="Lee S.M."/>
            <person name="Liu X."/>
            <person name="Afonnikov D.A."/>
            <person name="Skryabin K.G."/>
        </authorList>
    </citation>
    <scope>NUCLEOTIDE SEQUENCE [LARGE SCALE GENOMIC DNA]</scope>
    <source>
        <strain evidence="18">AK-0245</strain>
        <tissue evidence="18">Whole organism</tissue>
    </source>
</reference>
<dbReference type="Gene3D" id="1.10.510.10">
    <property type="entry name" value="Transferase(Phosphotransferase) domain 1"/>
    <property type="match status" value="1"/>
</dbReference>
<evidence type="ECO:0000259" key="16">
    <source>
        <dbReference type="PROSITE" id="PS50011"/>
    </source>
</evidence>
<feature type="domain" description="KA1" evidence="17">
    <location>
        <begin position="1130"/>
        <end position="1179"/>
    </location>
</feature>
<keyword evidence="8 14" id="KW-0547">Nucleotide-binding</keyword>
<evidence type="ECO:0000256" key="3">
    <source>
        <dbReference type="ARBA" id="ARBA00012513"/>
    </source>
</evidence>
<feature type="region of interest" description="Disordered" evidence="15">
    <location>
        <begin position="1"/>
        <end position="81"/>
    </location>
</feature>
<dbReference type="Gene3D" id="3.30.200.20">
    <property type="entry name" value="Phosphorylase Kinase, domain 1"/>
    <property type="match status" value="1"/>
</dbReference>
<dbReference type="InterPro" id="IPR008271">
    <property type="entry name" value="Ser/Thr_kinase_AS"/>
</dbReference>
<evidence type="ECO:0000256" key="2">
    <source>
        <dbReference type="ARBA" id="ARBA00006234"/>
    </source>
</evidence>
<dbReference type="GO" id="GO:0046872">
    <property type="term" value="F:metal ion binding"/>
    <property type="evidence" value="ECO:0007669"/>
    <property type="project" value="UniProtKB-KW"/>
</dbReference>
<feature type="compositionally biased region" description="Polar residues" evidence="15">
    <location>
        <begin position="43"/>
        <end position="71"/>
    </location>
</feature>
<dbReference type="PANTHER" id="PTHR24346">
    <property type="entry name" value="MAP/MICROTUBULE AFFINITY-REGULATING KINASE"/>
    <property type="match status" value="1"/>
</dbReference>
<dbReference type="InterPro" id="IPR011009">
    <property type="entry name" value="Kinase-like_dom_sf"/>
</dbReference>
<dbReference type="PANTHER" id="PTHR24346:SF82">
    <property type="entry name" value="KP78A-RELATED"/>
    <property type="match status" value="1"/>
</dbReference>
<protein>
    <recommendedName>
        <fullName evidence="3">non-specific serine/threonine protein kinase</fullName>
        <ecNumber evidence="3">2.7.11.1</ecNumber>
    </recommendedName>
</protein>
<keyword evidence="7" id="KW-0479">Metal-binding</keyword>
<feature type="compositionally biased region" description="Low complexity" evidence="15">
    <location>
        <begin position="729"/>
        <end position="741"/>
    </location>
</feature>
<dbReference type="FunFam" id="1.10.8.10:FF:000005">
    <property type="entry name" value="Non-specific serine/threonine protein kinase"/>
    <property type="match status" value="1"/>
</dbReference>
<evidence type="ECO:0000313" key="19">
    <source>
        <dbReference type="Proteomes" id="UP000308267"/>
    </source>
</evidence>
<feature type="compositionally biased region" description="Polar residues" evidence="15">
    <location>
        <begin position="10"/>
        <end position="27"/>
    </location>
</feature>
<dbReference type="GO" id="GO:0106310">
    <property type="term" value="F:protein serine kinase activity"/>
    <property type="evidence" value="ECO:0007669"/>
    <property type="project" value="RHEA"/>
</dbReference>
<feature type="compositionally biased region" description="Basic and acidic residues" evidence="15">
    <location>
        <begin position="997"/>
        <end position="1007"/>
    </location>
</feature>
<dbReference type="Proteomes" id="UP000308267">
    <property type="component" value="Unassembled WGS sequence"/>
</dbReference>
<dbReference type="EMBL" id="SJOL01009237">
    <property type="protein sequence ID" value="TGZ58578.1"/>
    <property type="molecule type" value="Genomic_DNA"/>
</dbReference>
<feature type="domain" description="Protein kinase" evidence="16">
    <location>
        <begin position="86"/>
        <end position="337"/>
    </location>
</feature>
<evidence type="ECO:0000256" key="11">
    <source>
        <dbReference type="ARBA" id="ARBA00022842"/>
    </source>
</evidence>
<keyword evidence="4" id="KW-0723">Serine/threonine-protein kinase</keyword>
<dbReference type="PROSITE" id="PS00107">
    <property type="entry name" value="PROTEIN_KINASE_ATP"/>
    <property type="match status" value="1"/>
</dbReference>
<gene>
    <name evidence="18" type="ORF">CRM22_009567</name>
</gene>
<evidence type="ECO:0000256" key="7">
    <source>
        <dbReference type="ARBA" id="ARBA00022723"/>
    </source>
</evidence>
<feature type="compositionally biased region" description="Low complexity" evidence="15">
    <location>
        <begin position="703"/>
        <end position="712"/>
    </location>
</feature>
<evidence type="ECO:0000256" key="14">
    <source>
        <dbReference type="PROSITE-ProRule" id="PRU10141"/>
    </source>
</evidence>
<dbReference type="FunFam" id="1.10.510.10:FF:000156">
    <property type="entry name" value="Serine/threonine-protein kinase SIK3 homolog"/>
    <property type="match status" value="1"/>
</dbReference>
<dbReference type="GO" id="GO:0035556">
    <property type="term" value="P:intracellular signal transduction"/>
    <property type="evidence" value="ECO:0007669"/>
    <property type="project" value="TreeGrafter"/>
</dbReference>
<feature type="compositionally biased region" description="Pro residues" evidence="15">
    <location>
        <begin position="767"/>
        <end position="778"/>
    </location>
</feature>
<evidence type="ECO:0000256" key="12">
    <source>
        <dbReference type="ARBA" id="ARBA00047899"/>
    </source>
</evidence>
<evidence type="ECO:0000256" key="13">
    <source>
        <dbReference type="ARBA" id="ARBA00048679"/>
    </source>
</evidence>
<dbReference type="EC" id="2.7.11.1" evidence="3"/>
<evidence type="ECO:0000256" key="8">
    <source>
        <dbReference type="ARBA" id="ARBA00022741"/>
    </source>
</evidence>
<feature type="compositionally biased region" description="Polar residues" evidence="15">
    <location>
        <begin position="742"/>
        <end position="756"/>
    </location>
</feature>
<feature type="compositionally biased region" description="Polar residues" evidence="15">
    <location>
        <begin position="987"/>
        <end position="996"/>
    </location>
</feature>
<evidence type="ECO:0000256" key="4">
    <source>
        <dbReference type="ARBA" id="ARBA00022527"/>
    </source>
</evidence>
<keyword evidence="9" id="KW-0418">Kinase</keyword>
<evidence type="ECO:0000256" key="1">
    <source>
        <dbReference type="ARBA" id="ARBA00001946"/>
    </source>
</evidence>
<dbReference type="Gene3D" id="1.10.8.10">
    <property type="entry name" value="DNA helicase RuvA subunit, C-terminal domain"/>
    <property type="match status" value="1"/>
</dbReference>
<dbReference type="OrthoDB" id="504170at2759"/>
<feature type="compositionally biased region" description="Basic and acidic residues" evidence="15">
    <location>
        <begin position="828"/>
        <end position="839"/>
    </location>
</feature>
<dbReference type="Pfam" id="PF00069">
    <property type="entry name" value="Pkinase"/>
    <property type="match status" value="1"/>
</dbReference>
<proteinExistence type="inferred from homology"/>
<feature type="compositionally biased region" description="Polar residues" evidence="15">
    <location>
        <begin position="487"/>
        <end position="501"/>
    </location>
</feature>
<dbReference type="AlphaFoldDB" id="A0A4S2LE27"/>
<dbReference type="GO" id="GO:0000226">
    <property type="term" value="P:microtubule cytoskeleton organization"/>
    <property type="evidence" value="ECO:0007669"/>
    <property type="project" value="TreeGrafter"/>
</dbReference>
<comment type="caution">
    <text evidence="18">The sequence shown here is derived from an EMBL/GenBank/DDBJ whole genome shotgun (WGS) entry which is preliminary data.</text>
</comment>
<comment type="catalytic activity">
    <reaction evidence="12">
        <text>L-threonyl-[protein] + ATP = O-phospho-L-threonyl-[protein] + ADP + H(+)</text>
        <dbReference type="Rhea" id="RHEA:46608"/>
        <dbReference type="Rhea" id="RHEA-COMP:11060"/>
        <dbReference type="Rhea" id="RHEA-COMP:11605"/>
        <dbReference type="ChEBI" id="CHEBI:15378"/>
        <dbReference type="ChEBI" id="CHEBI:30013"/>
        <dbReference type="ChEBI" id="CHEBI:30616"/>
        <dbReference type="ChEBI" id="CHEBI:61977"/>
        <dbReference type="ChEBI" id="CHEBI:456216"/>
        <dbReference type="EC" id="2.7.11.1"/>
    </reaction>
</comment>
<dbReference type="GO" id="GO:0050321">
    <property type="term" value="F:tau-protein kinase activity"/>
    <property type="evidence" value="ECO:0007669"/>
    <property type="project" value="TreeGrafter"/>
</dbReference>
<dbReference type="SUPFAM" id="SSF56112">
    <property type="entry name" value="Protein kinase-like (PK-like)"/>
    <property type="match status" value="1"/>
</dbReference>
<dbReference type="InterPro" id="IPR001772">
    <property type="entry name" value="KA1_dom"/>
</dbReference>
<dbReference type="InterPro" id="IPR000719">
    <property type="entry name" value="Prot_kinase_dom"/>
</dbReference>
<evidence type="ECO:0000256" key="6">
    <source>
        <dbReference type="ARBA" id="ARBA00022679"/>
    </source>
</evidence>
<feature type="region of interest" description="Disordered" evidence="15">
    <location>
        <begin position="968"/>
        <end position="1058"/>
    </location>
</feature>
<evidence type="ECO:0000313" key="18">
    <source>
        <dbReference type="EMBL" id="TGZ58578.1"/>
    </source>
</evidence>
<keyword evidence="5" id="KW-0597">Phosphoprotein</keyword>
<dbReference type="SMART" id="SM00220">
    <property type="entry name" value="S_TKc"/>
    <property type="match status" value="1"/>
</dbReference>
<name>A0A4S2LE27_OPIFE</name>
<feature type="compositionally biased region" description="Basic and acidic residues" evidence="15">
    <location>
        <begin position="915"/>
        <end position="925"/>
    </location>
</feature>
<dbReference type="PROSITE" id="PS50011">
    <property type="entry name" value="PROTEIN_KINASE_DOM"/>
    <property type="match status" value="1"/>
</dbReference>
<comment type="similarity">
    <text evidence="2">Belongs to the protein kinase superfamily. CAMK Ser/Thr protein kinase family. SNF1 subfamily.</text>
</comment>
<evidence type="ECO:0000256" key="5">
    <source>
        <dbReference type="ARBA" id="ARBA00022553"/>
    </source>
</evidence>
<accession>A0A4S2LE27</accession>
<keyword evidence="19" id="KW-1185">Reference proteome</keyword>
<dbReference type="CDD" id="cd14337">
    <property type="entry name" value="UBA_MARK_Par1"/>
    <property type="match status" value="1"/>
</dbReference>
<feature type="compositionally biased region" description="Pro residues" evidence="15">
    <location>
        <begin position="847"/>
        <end position="859"/>
    </location>
</feature>
<comment type="cofactor">
    <cofactor evidence="1">
        <name>Mg(2+)</name>
        <dbReference type="ChEBI" id="CHEBI:18420"/>
    </cofactor>
</comment>
<organism evidence="18 19">
    <name type="scientific">Opisthorchis felineus</name>
    <dbReference type="NCBI Taxonomy" id="147828"/>
    <lineage>
        <taxon>Eukaryota</taxon>
        <taxon>Metazoa</taxon>
        <taxon>Spiralia</taxon>
        <taxon>Lophotrochozoa</taxon>
        <taxon>Platyhelminthes</taxon>
        <taxon>Trematoda</taxon>
        <taxon>Digenea</taxon>
        <taxon>Opisthorchiida</taxon>
        <taxon>Opisthorchiata</taxon>
        <taxon>Opisthorchiidae</taxon>
        <taxon>Opisthorchis</taxon>
    </lineage>
</organism>